<comment type="caution">
    <text evidence="2">The sequence shown here is derived from an EMBL/GenBank/DDBJ whole genome shotgun (WGS) entry which is preliminary data.</text>
</comment>
<gene>
    <name evidence="2" type="ORF">GCM10018785_19720</name>
</gene>
<dbReference type="Gene3D" id="3.30.460.10">
    <property type="entry name" value="Beta Polymerase, domain 2"/>
    <property type="match status" value="1"/>
</dbReference>
<feature type="region of interest" description="Disordered" evidence="1">
    <location>
        <begin position="1"/>
        <end position="35"/>
    </location>
</feature>
<protein>
    <submittedName>
        <fullName evidence="2">Uncharacterized protein</fullName>
    </submittedName>
</protein>
<dbReference type="RefSeq" id="WP_190135481.1">
    <property type="nucleotide sequence ID" value="NZ_BNBT01000020.1"/>
</dbReference>
<dbReference type="AlphaFoldDB" id="A0A918ZFQ3"/>
<evidence type="ECO:0000256" key="1">
    <source>
        <dbReference type="SAM" id="MobiDB-lite"/>
    </source>
</evidence>
<reference evidence="2" key="2">
    <citation type="submission" date="2020-09" db="EMBL/GenBank/DDBJ databases">
        <authorList>
            <person name="Sun Q."/>
            <person name="Ohkuma M."/>
        </authorList>
    </citation>
    <scope>NUCLEOTIDE SEQUENCE</scope>
    <source>
        <strain evidence="2">JCM 4784</strain>
    </source>
</reference>
<dbReference type="Proteomes" id="UP000608024">
    <property type="component" value="Unassembled WGS sequence"/>
</dbReference>
<evidence type="ECO:0000313" key="3">
    <source>
        <dbReference type="Proteomes" id="UP000608024"/>
    </source>
</evidence>
<dbReference type="PANTHER" id="PTHR34822">
    <property type="entry name" value="GRPB DOMAIN PROTEIN (AFU_ORTHOLOGUE AFUA_1G01530)"/>
    <property type="match status" value="1"/>
</dbReference>
<accession>A0A918ZFQ3</accession>
<proteinExistence type="predicted"/>
<sequence length="179" mass="19442">MPGQGSQRGERHQAVPAAAEECLSPAAGQQAPMTAEEIEAATIGATAEPGLLAQPVLDLVLTVPDPADEAAYVPVPERLGHRLALREPAWYEHRVLRRRAPGPGADSANLHVFPPDCPGTARMLPFRDRLRTHPGERDLYARTKWELAARTWDYTQNYADAKSAVVAGILRRATGGEPR</sequence>
<dbReference type="EMBL" id="BNBT01000020">
    <property type="protein sequence ID" value="GHE50155.1"/>
    <property type="molecule type" value="Genomic_DNA"/>
</dbReference>
<dbReference type="InterPro" id="IPR043519">
    <property type="entry name" value="NT_sf"/>
</dbReference>
<dbReference type="SUPFAM" id="SSF81301">
    <property type="entry name" value="Nucleotidyltransferase"/>
    <property type="match status" value="1"/>
</dbReference>
<reference evidence="2" key="1">
    <citation type="journal article" date="2014" name="Int. J. Syst. Evol. Microbiol.">
        <title>Complete genome sequence of Corynebacterium casei LMG S-19264T (=DSM 44701T), isolated from a smear-ripened cheese.</title>
        <authorList>
            <consortium name="US DOE Joint Genome Institute (JGI-PGF)"/>
            <person name="Walter F."/>
            <person name="Albersmeier A."/>
            <person name="Kalinowski J."/>
            <person name="Ruckert C."/>
        </authorList>
    </citation>
    <scope>NUCLEOTIDE SEQUENCE</scope>
    <source>
        <strain evidence="2">JCM 4784</strain>
    </source>
</reference>
<dbReference type="InterPro" id="IPR007344">
    <property type="entry name" value="GrpB/CoaE"/>
</dbReference>
<evidence type="ECO:0000313" key="2">
    <source>
        <dbReference type="EMBL" id="GHE50155.1"/>
    </source>
</evidence>
<keyword evidence="3" id="KW-1185">Reference proteome</keyword>
<dbReference type="PANTHER" id="PTHR34822:SF1">
    <property type="entry name" value="GRPB FAMILY PROTEIN"/>
    <property type="match status" value="1"/>
</dbReference>
<dbReference type="Pfam" id="PF04229">
    <property type="entry name" value="GrpB"/>
    <property type="match status" value="1"/>
</dbReference>
<organism evidence="2 3">
    <name type="scientific">Streptomyces longispororuber</name>
    <dbReference type="NCBI Taxonomy" id="68230"/>
    <lineage>
        <taxon>Bacteria</taxon>
        <taxon>Bacillati</taxon>
        <taxon>Actinomycetota</taxon>
        <taxon>Actinomycetes</taxon>
        <taxon>Kitasatosporales</taxon>
        <taxon>Streptomycetaceae</taxon>
        <taxon>Streptomyces</taxon>
    </lineage>
</organism>
<name>A0A918ZFQ3_9ACTN</name>